<evidence type="ECO:0008006" key="2">
    <source>
        <dbReference type="Google" id="ProtNLM"/>
    </source>
</evidence>
<dbReference type="Proteomes" id="UP000485569">
    <property type="component" value="Unassembled WGS sequence"/>
</dbReference>
<reference evidence="1" key="1">
    <citation type="submission" date="2017-02" db="EMBL/GenBank/DDBJ databases">
        <title>Delving into the versatile metabolic prowess of the omnipresent phylum Bacteroidetes.</title>
        <authorList>
            <person name="Nobu M.K."/>
            <person name="Mei R."/>
            <person name="Narihiro T."/>
            <person name="Kuroda K."/>
            <person name="Liu W.-T."/>
        </authorList>
    </citation>
    <scope>NUCLEOTIDE SEQUENCE</scope>
    <source>
        <strain evidence="1">ADurb.Bin276</strain>
    </source>
</reference>
<organism evidence="1">
    <name type="scientific">Candidatus Atribacter allofermentans</name>
    <dbReference type="NCBI Taxonomy" id="1852833"/>
    <lineage>
        <taxon>Bacteria</taxon>
        <taxon>Pseudomonadati</taxon>
        <taxon>Atribacterota</taxon>
        <taxon>Atribacteria</taxon>
        <taxon>Atribacterales</taxon>
        <taxon>Atribacteraceae</taxon>
        <taxon>Atribacter</taxon>
    </lineage>
</organism>
<gene>
    <name evidence="1" type="ORF">BWY41_01939</name>
</gene>
<sequence length="164" mass="17922">MGEEKNKKMGEGHDEEVTLLLQYFRGRPTTSFPIFIYTKKIWSNIINICIPNQTPQPTGQQLPPTLVNTNRTIGAGGGFAEVTFSANNGQRIRITLTGSSSMMEPYGSLEYPDGMTSIYTPDLGSSLNGVNTSELILTQSGTYTYVIFDGSNIGGQVNVKIEMI</sequence>
<dbReference type="Gene3D" id="2.60.120.380">
    <property type="match status" value="1"/>
</dbReference>
<evidence type="ECO:0000313" key="1">
    <source>
        <dbReference type="EMBL" id="OQA54735.1"/>
    </source>
</evidence>
<accession>A0A1V5SJS3</accession>
<dbReference type="EMBL" id="MWBQ01000199">
    <property type="protein sequence ID" value="OQA54735.1"/>
    <property type="molecule type" value="Genomic_DNA"/>
</dbReference>
<protein>
    <recommendedName>
        <fullName evidence="2">Peptidase C-terminal archaeal/bacterial domain-containing protein</fullName>
    </recommendedName>
</protein>
<dbReference type="AlphaFoldDB" id="A0A1V5SJS3"/>
<proteinExistence type="predicted"/>
<comment type="caution">
    <text evidence="1">The sequence shown here is derived from an EMBL/GenBank/DDBJ whole genome shotgun (WGS) entry which is preliminary data.</text>
</comment>
<name>A0A1V5SJS3_9BACT</name>